<dbReference type="Proteomes" id="UP001500751">
    <property type="component" value="Unassembled WGS sequence"/>
</dbReference>
<keyword evidence="7 9" id="KW-1133">Transmembrane helix</keyword>
<comment type="similarity">
    <text evidence="2">Belongs to the binding-protein-dependent transport system permease family. HisMQ subfamily.</text>
</comment>
<feature type="transmembrane region" description="Helical" evidence="9">
    <location>
        <begin position="51"/>
        <end position="74"/>
    </location>
</feature>
<dbReference type="EMBL" id="BAAAQN010000001">
    <property type="protein sequence ID" value="GAA2010794.1"/>
    <property type="molecule type" value="Genomic_DNA"/>
</dbReference>
<keyword evidence="6" id="KW-0029">Amino-acid transport</keyword>
<feature type="domain" description="ABC transmembrane type-1" evidence="10">
    <location>
        <begin position="15"/>
        <end position="204"/>
    </location>
</feature>
<dbReference type="CDD" id="cd06261">
    <property type="entry name" value="TM_PBP2"/>
    <property type="match status" value="1"/>
</dbReference>
<evidence type="ECO:0000256" key="4">
    <source>
        <dbReference type="ARBA" id="ARBA00022475"/>
    </source>
</evidence>
<sequence length="214" mass="23108">MGFLWDNHTVILDAFGEGLILSGWAALFALVTGTLLAVMRVSPVPPLRWTGTAYVSVLRNTPLVLCFMVFTSAIPHLGFTAEPLTWAIWALSAYTAAFVCEAVRAGIMSVPRGQAEAARAVGMTFGQSMRLVILPQALRAAVPPLGNTMIAMWKNSTVAAGFGVAEGAGALHDLLNEYADKIWTLFIGIAVGYMVVVFVISAVFRLIERTWRYA</sequence>
<accession>A0ABN2TJ19</accession>
<dbReference type="InterPro" id="IPR000515">
    <property type="entry name" value="MetI-like"/>
</dbReference>
<evidence type="ECO:0000256" key="6">
    <source>
        <dbReference type="ARBA" id="ARBA00022970"/>
    </source>
</evidence>
<keyword evidence="12" id="KW-1185">Reference proteome</keyword>
<evidence type="ECO:0000256" key="8">
    <source>
        <dbReference type="ARBA" id="ARBA00023136"/>
    </source>
</evidence>
<dbReference type="RefSeq" id="WP_344663424.1">
    <property type="nucleotide sequence ID" value="NZ_BAAAQN010000001.1"/>
</dbReference>
<dbReference type="Pfam" id="PF00528">
    <property type="entry name" value="BPD_transp_1"/>
    <property type="match status" value="1"/>
</dbReference>
<evidence type="ECO:0000256" key="2">
    <source>
        <dbReference type="ARBA" id="ARBA00010072"/>
    </source>
</evidence>
<evidence type="ECO:0000256" key="1">
    <source>
        <dbReference type="ARBA" id="ARBA00004651"/>
    </source>
</evidence>
<dbReference type="PANTHER" id="PTHR30614:SF37">
    <property type="entry name" value="AMINO-ACID ABC TRANSPORTER PERMEASE PROTEIN YHDX-RELATED"/>
    <property type="match status" value="1"/>
</dbReference>
<dbReference type="SUPFAM" id="SSF161098">
    <property type="entry name" value="MetI-like"/>
    <property type="match status" value="1"/>
</dbReference>
<feature type="transmembrane region" description="Helical" evidence="9">
    <location>
        <begin position="182"/>
        <end position="207"/>
    </location>
</feature>
<dbReference type="InterPro" id="IPR043429">
    <property type="entry name" value="ArtM/GltK/GlnP/TcyL/YhdX-like"/>
</dbReference>
<proteinExistence type="inferred from homology"/>
<dbReference type="InterPro" id="IPR010065">
    <property type="entry name" value="AA_ABC_transptr_permease_3TM"/>
</dbReference>
<evidence type="ECO:0000313" key="12">
    <source>
        <dbReference type="Proteomes" id="UP001500751"/>
    </source>
</evidence>
<dbReference type="PROSITE" id="PS50928">
    <property type="entry name" value="ABC_TM1"/>
    <property type="match status" value="1"/>
</dbReference>
<evidence type="ECO:0000256" key="7">
    <source>
        <dbReference type="ARBA" id="ARBA00022989"/>
    </source>
</evidence>
<feature type="transmembrane region" description="Helical" evidence="9">
    <location>
        <begin position="20"/>
        <end position="39"/>
    </location>
</feature>
<dbReference type="Gene3D" id="1.10.3720.10">
    <property type="entry name" value="MetI-like"/>
    <property type="match status" value="1"/>
</dbReference>
<gene>
    <name evidence="11" type="ORF">GCM10009839_00910</name>
</gene>
<evidence type="ECO:0000256" key="3">
    <source>
        <dbReference type="ARBA" id="ARBA00022448"/>
    </source>
</evidence>
<evidence type="ECO:0000259" key="10">
    <source>
        <dbReference type="PROSITE" id="PS50928"/>
    </source>
</evidence>
<dbReference type="InterPro" id="IPR035906">
    <property type="entry name" value="MetI-like_sf"/>
</dbReference>
<evidence type="ECO:0000256" key="5">
    <source>
        <dbReference type="ARBA" id="ARBA00022692"/>
    </source>
</evidence>
<keyword evidence="4" id="KW-1003">Cell membrane</keyword>
<keyword evidence="8 9" id="KW-0472">Membrane</keyword>
<name>A0ABN2TJ19_9ACTN</name>
<evidence type="ECO:0000256" key="9">
    <source>
        <dbReference type="RuleBase" id="RU363032"/>
    </source>
</evidence>
<dbReference type="PANTHER" id="PTHR30614">
    <property type="entry name" value="MEMBRANE COMPONENT OF AMINO ACID ABC TRANSPORTER"/>
    <property type="match status" value="1"/>
</dbReference>
<reference evidence="11 12" key="1">
    <citation type="journal article" date="2019" name="Int. J. Syst. Evol. Microbiol.">
        <title>The Global Catalogue of Microorganisms (GCM) 10K type strain sequencing project: providing services to taxonomists for standard genome sequencing and annotation.</title>
        <authorList>
            <consortium name="The Broad Institute Genomics Platform"/>
            <consortium name="The Broad Institute Genome Sequencing Center for Infectious Disease"/>
            <person name="Wu L."/>
            <person name="Ma J."/>
        </authorList>
    </citation>
    <scope>NUCLEOTIDE SEQUENCE [LARGE SCALE GENOMIC DNA]</scope>
    <source>
        <strain evidence="11 12">JCM 16014</strain>
    </source>
</reference>
<keyword evidence="3 9" id="KW-0813">Transport</keyword>
<keyword evidence="5 9" id="KW-0812">Transmembrane</keyword>
<comment type="subcellular location">
    <subcellularLocation>
        <location evidence="1 9">Cell membrane</location>
        <topology evidence="1 9">Multi-pass membrane protein</topology>
    </subcellularLocation>
</comment>
<comment type="caution">
    <text evidence="11">The sequence shown here is derived from an EMBL/GenBank/DDBJ whole genome shotgun (WGS) entry which is preliminary data.</text>
</comment>
<organism evidence="11 12">
    <name type="scientific">Catenulispora yoronensis</name>
    <dbReference type="NCBI Taxonomy" id="450799"/>
    <lineage>
        <taxon>Bacteria</taxon>
        <taxon>Bacillati</taxon>
        <taxon>Actinomycetota</taxon>
        <taxon>Actinomycetes</taxon>
        <taxon>Catenulisporales</taxon>
        <taxon>Catenulisporaceae</taxon>
        <taxon>Catenulispora</taxon>
    </lineage>
</organism>
<dbReference type="NCBIfam" id="TIGR01726">
    <property type="entry name" value="HEQRo_perm_3TM"/>
    <property type="match status" value="1"/>
</dbReference>
<protein>
    <submittedName>
        <fullName evidence="11">Amino acid ABC transporter permease</fullName>
    </submittedName>
</protein>
<evidence type="ECO:0000313" key="11">
    <source>
        <dbReference type="EMBL" id="GAA2010794.1"/>
    </source>
</evidence>